<dbReference type="GO" id="GO:0004497">
    <property type="term" value="F:monooxygenase activity"/>
    <property type="evidence" value="ECO:0007669"/>
    <property type="project" value="InterPro"/>
</dbReference>
<organism evidence="1 2">
    <name type="scientific">Protea cynaroides</name>
    <dbReference type="NCBI Taxonomy" id="273540"/>
    <lineage>
        <taxon>Eukaryota</taxon>
        <taxon>Viridiplantae</taxon>
        <taxon>Streptophyta</taxon>
        <taxon>Embryophyta</taxon>
        <taxon>Tracheophyta</taxon>
        <taxon>Spermatophyta</taxon>
        <taxon>Magnoliopsida</taxon>
        <taxon>Proteales</taxon>
        <taxon>Proteaceae</taxon>
        <taxon>Protea</taxon>
    </lineage>
</organism>
<keyword evidence="2" id="KW-1185">Reference proteome</keyword>
<dbReference type="GO" id="GO:0016705">
    <property type="term" value="F:oxidoreductase activity, acting on paired donors, with incorporation or reduction of molecular oxygen"/>
    <property type="evidence" value="ECO:0007669"/>
    <property type="project" value="InterPro"/>
</dbReference>
<dbReference type="GO" id="GO:0005506">
    <property type="term" value="F:iron ion binding"/>
    <property type="evidence" value="ECO:0007669"/>
    <property type="project" value="InterPro"/>
</dbReference>
<evidence type="ECO:0000313" key="2">
    <source>
        <dbReference type="Proteomes" id="UP001141806"/>
    </source>
</evidence>
<dbReference type="EMBL" id="JAMYWD010000011">
    <property type="protein sequence ID" value="KAJ4955881.1"/>
    <property type="molecule type" value="Genomic_DNA"/>
</dbReference>
<protein>
    <recommendedName>
        <fullName evidence="3">Cytochrome P450</fullName>
    </recommendedName>
</protein>
<evidence type="ECO:0008006" key="3">
    <source>
        <dbReference type="Google" id="ProtNLM"/>
    </source>
</evidence>
<dbReference type="OrthoDB" id="1935602at2759"/>
<sequence length="115" mass="13253">MMGNDHKDLRRRIAPNFTPKAFSTYINLQLKIILEHLKSWESLCFINPSKPIALCLLCRDMNLETSQTVFVGPYLSDKARVNVNRYYHLFNVGLMKLPIDLLGFGLREASRPEAL</sequence>
<dbReference type="AlphaFoldDB" id="A0A9Q0GX70"/>
<accession>A0A9Q0GX70</accession>
<evidence type="ECO:0000313" key="1">
    <source>
        <dbReference type="EMBL" id="KAJ4955881.1"/>
    </source>
</evidence>
<comment type="caution">
    <text evidence="1">The sequence shown here is derived from an EMBL/GenBank/DDBJ whole genome shotgun (WGS) entry which is preliminary data.</text>
</comment>
<dbReference type="Gene3D" id="1.10.630.10">
    <property type="entry name" value="Cytochrome P450"/>
    <property type="match status" value="1"/>
</dbReference>
<gene>
    <name evidence="1" type="ORF">NE237_012664</name>
</gene>
<dbReference type="SUPFAM" id="SSF48264">
    <property type="entry name" value="Cytochrome P450"/>
    <property type="match status" value="1"/>
</dbReference>
<dbReference type="Proteomes" id="UP001141806">
    <property type="component" value="Unassembled WGS sequence"/>
</dbReference>
<reference evidence="1" key="1">
    <citation type="journal article" date="2023" name="Plant J.">
        <title>The genome of the king protea, Protea cynaroides.</title>
        <authorList>
            <person name="Chang J."/>
            <person name="Duong T.A."/>
            <person name="Schoeman C."/>
            <person name="Ma X."/>
            <person name="Roodt D."/>
            <person name="Barker N."/>
            <person name="Li Z."/>
            <person name="Van de Peer Y."/>
            <person name="Mizrachi E."/>
        </authorList>
    </citation>
    <scope>NUCLEOTIDE SEQUENCE</scope>
    <source>
        <tissue evidence="1">Young leaves</tissue>
    </source>
</reference>
<proteinExistence type="predicted"/>
<dbReference type="InterPro" id="IPR036396">
    <property type="entry name" value="Cyt_P450_sf"/>
</dbReference>
<dbReference type="GO" id="GO:0020037">
    <property type="term" value="F:heme binding"/>
    <property type="evidence" value="ECO:0007669"/>
    <property type="project" value="InterPro"/>
</dbReference>
<name>A0A9Q0GX70_9MAGN</name>